<name>A0A964BSD8_9CYAN</name>
<organism evidence="1 2">
    <name type="scientific">Waterburya agarophytonicola KI4</name>
    <dbReference type="NCBI Taxonomy" id="2874699"/>
    <lineage>
        <taxon>Bacteria</taxon>
        <taxon>Bacillati</taxon>
        <taxon>Cyanobacteriota</taxon>
        <taxon>Cyanophyceae</taxon>
        <taxon>Pleurocapsales</taxon>
        <taxon>Hyellaceae</taxon>
        <taxon>Waterburya</taxon>
        <taxon>Waterburya agarophytonicola</taxon>
    </lineage>
</organism>
<comment type="caution">
    <text evidence="1">The sequence shown here is derived from an EMBL/GenBank/DDBJ whole genome shotgun (WGS) entry which is preliminary data.</text>
</comment>
<protein>
    <submittedName>
        <fullName evidence="1">Uncharacterized protein</fullName>
    </submittedName>
</protein>
<proteinExistence type="predicted"/>
<dbReference type="Proteomes" id="UP000729733">
    <property type="component" value="Unassembled WGS sequence"/>
</dbReference>
<evidence type="ECO:0000313" key="2">
    <source>
        <dbReference type="Proteomes" id="UP000729733"/>
    </source>
</evidence>
<keyword evidence="2" id="KW-1185">Reference proteome</keyword>
<evidence type="ECO:0000313" key="1">
    <source>
        <dbReference type="EMBL" id="MCC0177952.1"/>
    </source>
</evidence>
<dbReference type="AlphaFoldDB" id="A0A964BSD8"/>
<accession>A0A964BSD8</accession>
<dbReference type="NCBIfam" id="NF045598">
    <property type="entry name" value="asr1405_asl0597"/>
    <property type="match status" value="1"/>
</dbReference>
<dbReference type="InterPro" id="IPR054637">
    <property type="entry name" value="Asr1405_Asl0597-like"/>
</dbReference>
<dbReference type="EMBL" id="JADWDC010000032">
    <property type="protein sequence ID" value="MCC0177952.1"/>
    <property type="molecule type" value="Genomic_DNA"/>
</dbReference>
<gene>
    <name evidence="1" type="ORF">I4641_13280</name>
</gene>
<sequence length="77" mass="9162">MPTSILDVKWSYRWEVYRRLKALGIECKCATNEPLRVNLYSPTTAIQIWSVLRQKNSPRHELINWLDDCWQTRAIAN</sequence>
<reference evidence="1" key="1">
    <citation type="journal article" date="2021" name="Antonie Van Leeuwenhoek">
        <title>Draft genome and description of Waterburya agarophytonicola gen. nov. sp. nov. (Pleurocapsales, Cyanobacteria): a seaweed symbiont.</title>
        <authorList>
            <person name="Bonthond G."/>
            <person name="Shalygin S."/>
            <person name="Bayer T."/>
            <person name="Weinberger F."/>
        </authorList>
    </citation>
    <scope>NUCLEOTIDE SEQUENCE</scope>
    <source>
        <strain evidence="1">KI4</strain>
    </source>
</reference>